<evidence type="ECO:0000313" key="1">
    <source>
        <dbReference type="EMBL" id="KAF8786137.1"/>
    </source>
</evidence>
<evidence type="ECO:0000313" key="2">
    <source>
        <dbReference type="Proteomes" id="UP000807504"/>
    </source>
</evidence>
<reference evidence="1" key="1">
    <citation type="journal article" date="2020" name="bioRxiv">
        <title>Chromosome-level reference genome of the European wasp spider Argiope bruennichi: a resource for studies on range expansion and evolutionary adaptation.</title>
        <authorList>
            <person name="Sheffer M.M."/>
            <person name="Hoppe A."/>
            <person name="Krehenwinkel H."/>
            <person name="Uhl G."/>
            <person name="Kuss A.W."/>
            <person name="Jensen L."/>
            <person name="Jensen C."/>
            <person name="Gillespie R.G."/>
            <person name="Hoff K.J."/>
            <person name="Prost S."/>
        </authorList>
    </citation>
    <scope>NUCLEOTIDE SEQUENCE</scope>
</reference>
<protein>
    <submittedName>
        <fullName evidence="1">Uncharacterized protein</fullName>
    </submittedName>
</protein>
<gene>
    <name evidence="1" type="ORF">HNY73_007897</name>
</gene>
<accession>A0A8T0F4U0</accession>
<dbReference type="AlphaFoldDB" id="A0A8T0F4U0"/>
<dbReference type="Proteomes" id="UP000807504">
    <property type="component" value="Unassembled WGS sequence"/>
</dbReference>
<keyword evidence="2" id="KW-1185">Reference proteome</keyword>
<reference evidence="1" key="2">
    <citation type="submission" date="2020-06" db="EMBL/GenBank/DDBJ databases">
        <authorList>
            <person name="Sheffer M."/>
        </authorList>
    </citation>
    <scope>NUCLEOTIDE SEQUENCE</scope>
</reference>
<name>A0A8T0F4U0_ARGBR</name>
<comment type="caution">
    <text evidence="1">The sequence shown here is derived from an EMBL/GenBank/DDBJ whole genome shotgun (WGS) entry which is preliminary data.</text>
</comment>
<proteinExistence type="predicted"/>
<dbReference type="EMBL" id="JABXBU010000015">
    <property type="protein sequence ID" value="KAF8786137.1"/>
    <property type="molecule type" value="Genomic_DNA"/>
</dbReference>
<organism evidence="1 2">
    <name type="scientific">Argiope bruennichi</name>
    <name type="common">Wasp spider</name>
    <name type="synonym">Aranea bruennichi</name>
    <dbReference type="NCBI Taxonomy" id="94029"/>
    <lineage>
        <taxon>Eukaryota</taxon>
        <taxon>Metazoa</taxon>
        <taxon>Ecdysozoa</taxon>
        <taxon>Arthropoda</taxon>
        <taxon>Chelicerata</taxon>
        <taxon>Arachnida</taxon>
        <taxon>Araneae</taxon>
        <taxon>Araneomorphae</taxon>
        <taxon>Entelegynae</taxon>
        <taxon>Araneoidea</taxon>
        <taxon>Araneidae</taxon>
        <taxon>Argiope</taxon>
    </lineage>
</organism>
<sequence length="107" mass="11939">MAYIHVILLDKGTTSTTSSVAFCSMHLIVHPKYAGCEEVFLTGDVEGDETIQGRNAALLATYHNELPEFKRLSYAFLSIGFKVIERLRMESPSDPRYEGNTPWPGTV</sequence>